<dbReference type="SUPFAM" id="SSF51215">
    <property type="entry name" value="Regulatory protein AraC"/>
    <property type="match status" value="1"/>
</dbReference>
<dbReference type="PRINTS" id="PR00032">
    <property type="entry name" value="HTHARAC"/>
</dbReference>
<dbReference type="InterPro" id="IPR035418">
    <property type="entry name" value="AraC-bd_2"/>
</dbReference>
<comment type="caution">
    <text evidence="6">The sequence shown here is derived from an EMBL/GenBank/DDBJ whole genome shotgun (WGS) entry which is preliminary data.</text>
</comment>
<dbReference type="PROSITE" id="PS00041">
    <property type="entry name" value="HTH_ARAC_FAMILY_1"/>
    <property type="match status" value="1"/>
</dbReference>
<name>A0A4R2Q2D0_9PSEU</name>
<dbReference type="AlphaFoldDB" id="A0A4R2Q2D0"/>
<dbReference type="Gene3D" id="1.10.10.60">
    <property type="entry name" value="Homeodomain-like"/>
    <property type="match status" value="1"/>
</dbReference>
<evidence type="ECO:0000259" key="5">
    <source>
        <dbReference type="PROSITE" id="PS01124"/>
    </source>
</evidence>
<reference evidence="6 7" key="1">
    <citation type="submission" date="2019-03" db="EMBL/GenBank/DDBJ databases">
        <title>Genomic Encyclopedia of Type Strains, Phase IV (KMG-IV): sequencing the most valuable type-strain genomes for metagenomic binning, comparative biology and taxonomic classification.</title>
        <authorList>
            <person name="Goeker M."/>
        </authorList>
    </citation>
    <scope>NUCLEOTIDE SEQUENCE [LARGE SCALE GENOMIC DNA]</scope>
    <source>
        <strain evidence="6 7">DSM 45765</strain>
    </source>
</reference>
<keyword evidence="2" id="KW-0238">DNA-binding</keyword>
<dbReference type="InterPro" id="IPR018060">
    <property type="entry name" value="HTH_AraC"/>
</dbReference>
<gene>
    <name evidence="6" type="ORF">EV191_12821</name>
</gene>
<dbReference type="Pfam" id="PF12833">
    <property type="entry name" value="HTH_18"/>
    <property type="match status" value="1"/>
</dbReference>
<dbReference type="Pfam" id="PF14525">
    <property type="entry name" value="AraC_binding_2"/>
    <property type="match status" value="1"/>
</dbReference>
<proteinExistence type="predicted"/>
<keyword evidence="7" id="KW-1185">Reference proteome</keyword>
<dbReference type="RefSeq" id="WP_132881220.1">
    <property type="nucleotide sequence ID" value="NZ_SLXQ01000028.1"/>
</dbReference>
<protein>
    <submittedName>
        <fullName evidence="6">AraC family transcriptional regulator</fullName>
    </submittedName>
</protein>
<dbReference type="InterPro" id="IPR020449">
    <property type="entry name" value="Tscrpt_reg_AraC-type_HTH"/>
</dbReference>
<dbReference type="InterPro" id="IPR009057">
    <property type="entry name" value="Homeodomain-like_sf"/>
</dbReference>
<dbReference type="SMART" id="SM00342">
    <property type="entry name" value="HTH_ARAC"/>
    <property type="match status" value="1"/>
</dbReference>
<dbReference type="InterPro" id="IPR018062">
    <property type="entry name" value="HTH_AraC-typ_CS"/>
</dbReference>
<evidence type="ECO:0000256" key="2">
    <source>
        <dbReference type="ARBA" id="ARBA00023125"/>
    </source>
</evidence>
<feature type="domain" description="HTH araC/xylS-type" evidence="5">
    <location>
        <begin position="225"/>
        <end position="325"/>
    </location>
</feature>
<dbReference type="EMBL" id="SLXQ01000028">
    <property type="protein sequence ID" value="TCP40771.1"/>
    <property type="molecule type" value="Genomic_DNA"/>
</dbReference>
<dbReference type="InterPro" id="IPR050204">
    <property type="entry name" value="AraC_XylS_family_regulators"/>
</dbReference>
<dbReference type="GO" id="GO:0003700">
    <property type="term" value="F:DNA-binding transcription factor activity"/>
    <property type="evidence" value="ECO:0007669"/>
    <property type="project" value="InterPro"/>
</dbReference>
<dbReference type="InterPro" id="IPR037923">
    <property type="entry name" value="HTH-like"/>
</dbReference>
<dbReference type="OrthoDB" id="5464689at2"/>
<organism evidence="6 7">
    <name type="scientific">Tamaricihabitans halophyticus</name>
    <dbReference type="NCBI Taxonomy" id="1262583"/>
    <lineage>
        <taxon>Bacteria</taxon>
        <taxon>Bacillati</taxon>
        <taxon>Actinomycetota</taxon>
        <taxon>Actinomycetes</taxon>
        <taxon>Pseudonocardiales</taxon>
        <taxon>Pseudonocardiaceae</taxon>
        <taxon>Tamaricihabitans</taxon>
    </lineage>
</organism>
<keyword evidence="3" id="KW-0010">Activator</keyword>
<dbReference type="Proteomes" id="UP000294911">
    <property type="component" value="Unassembled WGS sequence"/>
</dbReference>
<keyword evidence="4" id="KW-0804">Transcription</keyword>
<evidence type="ECO:0000256" key="4">
    <source>
        <dbReference type="ARBA" id="ARBA00023163"/>
    </source>
</evidence>
<evidence type="ECO:0000313" key="7">
    <source>
        <dbReference type="Proteomes" id="UP000294911"/>
    </source>
</evidence>
<dbReference type="PANTHER" id="PTHR46796:SF12">
    <property type="entry name" value="HTH-TYPE DNA-BINDING TRANSCRIPTIONAL ACTIVATOR EUTR"/>
    <property type="match status" value="1"/>
</dbReference>
<dbReference type="SUPFAM" id="SSF46689">
    <property type="entry name" value="Homeodomain-like"/>
    <property type="match status" value="2"/>
</dbReference>
<accession>A0A4R2Q2D0</accession>
<dbReference type="GO" id="GO:0043565">
    <property type="term" value="F:sequence-specific DNA binding"/>
    <property type="evidence" value="ECO:0007669"/>
    <property type="project" value="InterPro"/>
</dbReference>
<evidence type="ECO:0000256" key="1">
    <source>
        <dbReference type="ARBA" id="ARBA00023015"/>
    </source>
</evidence>
<dbReference type="PANTHER" id="PTHR46796">
    <property type="entry name" value="HTH-TYPE TRANSCRIPTIONAL ACTIVATOR RHAS-RELATED"/>
    <property type="match status" value="1"/>
</dbReference>
<keyword evidence="1" id="KW-0805">Transcription regulation</keyword>
<sequence length="327" mass="35971">MSVPSLAQLTEHRGRAILNDVDDAGQTVDACTGTLRPHSLTVKTGSASLATRLVHVRMQDTSVNRLRYGTEVTVSSDNGALDDYLLTLPLSGHGTFRYGNDVATASPNRGVIIGPHREFAFDFDPGWDQLVVRLDRDRVESIASALTGEVGSVDFAVALAPSVVALHGLLESAMSLADSEVADHRPQLVWQLEQLILETLLMTQPNDRTPRNNTSHGRPNSSRVRQAMEFMLDRLSEPLSVTTVAEACDTSVRTLQQTFRREVGTSPLRWLREQRLERAHALLTAAQPGLSVTDIAYRCGFFHLGEFGTAFRRRYGITPSKLLTARP</sequence>
<evidence type="ECO:0000313" key="6">
    <source>
        <dbReference type="EMBL" id="TCP40771.1"/>
    </source>
</evidence>
<evidence type="ECO:0000256" key="3">
    <source>
        <dbReference type="ARBA" id="ARBA00023159"/>
    </source>
</evidence>
<dbReference type="PROSITE" id="PS01124">
    <property type="entry name" value="HTH_ARAC_FAMILY_2"/>
    <property type="match status" value="1"/>
</dbReference>